<dbReference type="EC" id="3.2.1.39" evidence="3"/>
<dbReference type="GO" id="GO:0042973">
    <property type="term" value="F:glucan endo-1,3-beta-D-glucosidase activity"/>
    <property type="evidence" value="ECO:0007669"/>
    <property type="project" value="UniProtKB-EC"/>
</dbReference>
<dbReference type="OrthoDB" id="77201at2759"/>
<evidence type="ECO:0000256" key="1">
    <source>
        <dbReference type="ARBA" id="ARBA00000382"/>
    </source>
</evidence>
<evidence type="ECO:0000256" key="5">
    <source>
        <dbReference type="ARBA" id="ARBA00022801"/>
    </source>
</evidence>
<dbReference type="InterPro" id="IPR050732">
    <property type="entry name" value="Beta-glucan_modifiers"/>
</dbReference>
<sequence>MQRWIYLATLLPAAIEALGVCYDSYDPNKVDSHFQKIQAHFPAVRTYDTQFWNGANPIDFAAKYNLQLQAGIWLRSGDSKINQDLQAIIDGIHRHPNTVTVVFVGNEDLSNGWSLGSLMGTIGYVRSRLQQAGINVPVGTVQIDGDWLNNRNLASVSDVIGVNIHPFFGGSQNSKTNPIEDLKARWNQMWNAFGGKVQLVETGWPHQGPNSWGHQPSDWMAQDYYYKVQQWAAAGNGGAQPTYFMYHDNPNKGWGTVEGSFALADPSGNWKFDVGNNNNNGGGGGGGGGGGSNLDPYNLQIPIQLVTSRGKVLYEYANELHAFDNQHQFQDLWYYNSQTKQIRSRSNNQCLDVYNSNNNFYVHFYDCGDGSNGNQKWNLQNNKVVHATHSNLCLDADPNDGGQRVQVWSCVNGNSNQVFTVSAETQHMTLSNGQLVFAAHSDTDQLKFRQVWGSMGAVYNDREAMWTLDPTTGLMKSEWMNKCLDAYQAQNGGAIHLYNCDANNGNQKWQYDPSTKQLRHATHKGYCLDMASDSGDHPYLWQCHDPSDYWVKFQQFVYTV</sequence>
<dbReference type="PANTHER" id="PTHR16631">
    <property type="entry name" value="GLUCAN 1,3-BETA-GLUCOSIDASE"/>
    <property type="match status" value="1"/>
</dbReference>
<evidence type="ECO:0000313" key="18">
    <source>
        <dbReference type="Proteomes" id="UP000243217"/>
    </source>
</evidence>
<dbReference type="Pfam" id="PF00652">
    <property type="entry name" value="Ricin_B_lectin"/>
    <property type="match status" value="2"/>
</dbReference>
<proteinExistence type="predicted"/>
<dbReference type="InterPro" id="IPR000772">
    <property type="entry name" value="Ricin_B_lectin"/>
</dbReference>
<evidence type="ECO:0000256" key="2">
    <source>
        <dbReference type="ARBA" id="ARBA00004236"/>
    </source>
</evidence>
<dbReference type="PANTHER" id="PTHR16631:SF17">
    <property type="entry name" value="GLUCAN ENDO-1,3-BETA-GLUCOSIDASE BTGC"/>
    <property type="match status" value="1"/>
</dbReference>
<evidence type="ECO:0000313" key="16">
    <source>
        <dbReference type="EMBL" id="AIG55595.1"/>
    </source>
</evidence>
<keyword evidence="4" id="KW-1003">Cell membrane</keyword>
<dbReference type="EMBL" id="KM038134">
    <property type="protein sequence ID" value="AIG55595.1"/>
    <property type="molecule type" value="Genomic_DNA"/>
</dbReference>
<comment type="subcellular location">
    <subcellularLocation>
        <location evidence="2">Cell membrane</location>
    </subcellularLocation>
</comment>
<evidence type="ECO:0000256" key="7">
    <source>
        <dbReference type="ARBA" id="ARBA00023180"/>
    </source>
</evidence>
<comment type="function">
    <text evidence="11">Glucanases play a role in cell expansion during growth, in cell-cell fusion during mating, and in spore release during sporulation. This enzyme may be involved in beta-glucan degradation. Active on laminarin and lichenan.</text>
</comment>
<dbReference type="InterPro" id="IPR017853">
    <property type="entry name" value="GH"/>
</dbReference>
<dbReference type="EMBL" id="JNBS01001828">
    <property type="protein sequence ID" value="OQR98950.1"/>
    <property type="molecule type" value="Genomic_DNA"/>
</dbReference>
<keyword evidence="9" id="KW-0961">Cell wall biogenesis/degradation</keyword>
<dbReference type="InterPro" id="IPR035992">
    <property type="entry name" value="Ricin_B-like_lectins"/>
</dbReference>
<dbReference type="PROSITE" id="PS50231">
    <property type="entry name" value="RICIN_B_LECTIN"/>
    <property type="match status" value="1"/>
</dbReference>
<reference evidence="16 18" key="1">
    <citation type="journal article" date="2014" name="Genome Biol. Evol.">
        <title>The secreted proteins of Achlya hypogyna and Thraustotheca clavata identify the ancestral oomycete secretome and reveal gene acquisitions by horizontal gene transfer.</title>
        <authorList>
            <person name="Misner I."/>
            <person name="Blouin N."/>
            <person name="Leonard G."/>
            <person name="Richards T.A."/>
            <person name="Lane C.E."/>
        </authorList>
    </citation>
    <scope>NUCLEOTIDE SEQUENCE</scope>
    <source>
        <strain evidence="16 18">ATCC 34112</strain>
    </source>
</reference>
<dbReference type="GO" id="GO:0071555">
    <property type="term" value="P:cell wall organization"/>
    <property type="evidence" value="ECO:0007669"/>
    <property type="project" value="UniProtKB-KW"/>
</dbReference>
<feature type="domain" description="Ricin B lectin" evidence="15">
    <location>
        <begin position="301"/>
        <end position="422"/>
    </location>
</feature>
<keyword evidence="8" id="KW-0119">Carbohydrate metabolism</keyword>
<accession>A0A0A7CMA4</accession>
<evidence type="ECO:0000256" key="9">
    <source>
        <dbReference type="ARBA" id="ARBA00023316"/>
    </source>
</evidence>
<keyword evidence="14" id="KW-0732">Signal</keyword>
<evidence type="ECO:0000256" key="13">
    <source>
        <dbReference type="ARBA" id="ARBA00043078"/>
    </source>
</evidence>
<evidence type="ECO:0000256" key="10">
    <source>
        <dbReference type="ARBA" id="ARBA00023326"/>
    </source>
</evidence>
<comment type="catalytic activity">
    <reaction evidence="1">
        <text>Hydrolysis of (1-&gt;3)-beta-D-glucosidic linkages in (1-&gt;3)-beta-D-glucans.</text>
        <dbReference type="EC" id="3.2.1.39"/>
    </reaction>
</comment>
<feature type="chain" id="PRO_5002025825" description="glucan endo-1,3-beta-D-glucosidase" evidence="14">
    <location>
        <begin position="20"/>
        <end position="560"/>
    </location>
</feature>
<dbReference type="AlphaFoldDB" id="A0A0A7CMA4"/>
<evidence type="ECO:0000313" key="17">
    <source>
        <dbReference type="EMBL" id="OQR98950.1"/>
    </source>
</evidence>
<keyword evidence="5 17" id="KW-0378">Hydrolase</keyword>
<dbReference type="SUPFAM" id="SSF51445">
    <property type="entry name" value="(Trans)glycosidases"/>
    <property type="match status" value="1"/>
</dbReference>
<organism evidence="16">
    <name type="scientific">Thraustotheca clavata</name>
    <dbReference type="NCBI Taxonomy" id="74557"/>
    <lineage>
        <taxon>Eukaryota</taxon>
        <taxon>Sar</taxon>
        <taxon>Stramenopiles</taxon>
        <taxon>Oomycota</taxon>
        <taxon>Saprolegniomycetes</taxon>
        <taxon>Saprolegniales</taxon>
        <taxon>Achlyaceae</taxon>
        <taxon>Thraustotheca</taxon>
    </lineage>
</organism>
<evidence type="ECO:0000256" key="3">
    <source>
        <dbReference type="ARBA" id="ARBA00012780"/>
    </source>
</evidence>
<keyword evidence="10" id="KW-0624">Polysaccharide degradation</keyword>
<dbReference type="GO" id="GO:0000272">
    <property type="term" value="P:polysaccharide catabolic process"/>
    <property type="evidence" value="ECO:0007669"/>
    <property type="project" value="UniProtKB-KW"/>
</dbReference>
<evidence type="ECO:0000256" key="12">
    <source>
        <dbReference type="ARBA" id="ARBA00042373"/>
    </source>
</evidence>
<keyword evidence="18" id="KW-1185">Reference proteome</keyword>
<evidence type="ECO:0000256" key="8">
    <source>
        <dbReference type="ARBA" id="ARBA00023277"/>
    </source>
</evidence>
<dbReference type="Gene3D" id="3.20.20.80">
    <property type="entry name" value="Glycosidases"/>
    <property type="match status" value="1"/>
</dbReference>
<dbReference type="Gene3D" id="2.80.10.50">
    <property type="match status" value="2"/>
</dbReference>
<evidence type="ECO:0000256" key="6">
    <source>
        <dbReference type="ARBA" id="ARBA00023136"/>
    </source>
</evidence>
<dbReference type="SUPFAM" id="SSF50370">
    <property type="entry name" value="Ricin B-like lectins"/>
    <property type="match status" value="2"/>
</dbReference>
<evidence type="ECO:0000256" key="14">
    <source>
        <dbReference type="SAM" id="SignalP"/>
    </source>
</evidence>
<protein>
    <recommendedName>
        <fullName evidence="3">glucan endo-1,3-beta-D-glucosidase</fullName>
        <ecNumber evidence="3">3.2.1.39</ecNumber>
    </recommendedName>
    <alternativeName>
        <fullName evidence="13">Endo-1,3-beta-glucanase btgC</fullName>
    </alternativeName>
    <alternativeName>
        <fullName evidence="12">Laminarinase btgC</fullName>
    </alternativeName>
</protein>
<dbReference type="STRING" id="74557.A0A0A7CMA4"/>
<gene>
    <name evidence="17" type="ORF">THRCLA_06613</name>
</gene>
<keyword evidence="6" id="KW-0472">Membrane</keyword>
<keyword evidence="7" id="KW-0325">Glycoprotein</keyword>
<dbReference type="Proteomes" id="UP000243217">
    <property type="component" value="Unassembled WGS sequence"/>
</dbReference>
<feature type="signal peptide" evidence="14">
    <location>
        <begin position="1"/>
        <end position="19"/>
    </location>
</feature>
<feature type="domain" description="Ricin B lectin" evidence="15">
    <location>
        <begin position="424"/>
        <end position="554"/>
    </location>
</feature>
<evidence type="ECO:0000259" key="15">
    <source>
        <dbReference type="SMART" id="SM00458"/>
    </source>
</evidence>
<evidence type="ECO:0000256" key="4">
    <source>
        <dbReference type="ARBA" id="ARBA00022475"/>
    </source>
</evidence>
<name>A0A0A7CMA4_9STRA</name>
<dbReference type="SMART" id="SM00458">
    <property type="entry name" value="RICIN"/>
    <property type="match status" value="2"/>
</dbReference>
<dbReference type="GO" id="GO:0005886">
    <property type="term" value="C:plasma membrane"/>
    <property type="evidence" value="ECO:0007669"/>
    <property type="project" value="UniProtKB-SubCell"/>
</dbReference>
<evidence type="ECO:0000256" key="11">
    <source>
        <dbReference type="ARBA" id="ARBA00037649"/>
    </source>
</evidence>